<dbReference type="PANTHER" id="PTHR43115:SF4">
    <property type="entry name" value="DEHYDROGENASE_REDUCTASE SDR FAMILY MEMBER 11"/>
    <property type="match status" value="1"/>
</dbReference>
<dbReference type="Proteomes" id="UP000838756">
    <property type="component" value="Unassembled WGS sequence"/>
</dbReference>
<organism evidence="4 5">
    <name type="scientific">Pararge aegeria aegeria</name>
    <dbReference type="NCBI Taxonomy" id="348720"/>
    <lineage>
        <taxon>Eukaryota</taxon>
        <taxon>Metazoa</taxon>
        <taxon>Ecdysozoa</taxon>
        <taxon>Arthropoda</taxon>
        <taxon>Hexapoda</taxon>
        <taxon>Insecta</taxon>
        <taxon>Pterygota</taxon>
        <taxon>Neoptera</taxon>
        <taxon>Endopterygota</taxon>
        <taxon>Lepidoptera</taxon>
        <taxon>Glossata</taxon>
        <taxon>Ditrysia</taxon>
        <taxon>Papilionoidea</taxon>
        <taxon>Nymphalidae</taxon>
        <taxon>Satyrinae</taxon>
        <taxon>Satyrini</taxon>
        <taxon>Parargina</taxon>
        <taxon>Pararge</taxon>
    </lineage>
</organism>
<dbReference type="Pfam" id="PF00106">
    <property type="entry name" value="adh_short"/>
    <property type="match status" value="1"/>
</dbReference>
<name>A0A8S4RHM9_9NEOP</name>
<dbReference type="FunFam" id="3.40.50.720:FF:000047">
    <property type="entry name" value="NADP-dependent L-serine/L-allo-threonine dehydrogenase"/>
    <property type="match status" value="1"/>
</dbReference>
<sequence length="271" mass="29438">MSAVVSKVAPITEKLTESYLRCIRDMERWSNKVAVVTGASSGIGAALSIRLAENGMTVVGLARRAHLIDELNSEVTGTGKIHSRQCDLSKVEEIKAAFEWVENKFGGTDVLVNNAGIFKGGKITDATDGKLSDEHILLTMDVNYKGLVMCTREAVGSMRKRNFNGHIININSVAGHYIPFHSDFNIYSSTKHAVTAFSAALLNEMADAKRKIKVTSISPGLVRTEMTITHDPEQPILEPGDIADAILYVISTPPNVNISELEILSAAEKKL</sequence>
<dbReference type="PRINTS" id="PR00080">
    <property type="entry name" value="SDRFAMILY"/>
</dbReference>
<dbReference type="SUPFAM" id="SSF51735">
    <property type="entry name" value="NAD(P)-binding Rossmann-fold domains"/>
    <property type="match status" value="1"/>
</dbReference>
<proteinExistence type="inferred from homology"/>
<dbReference type="OrthoDB" id="1933717at2759"/>
<dbReference type="Gene3D" id="3.40.50.720">
    <property type="entry name" value="NAD(P)-binding Rossmann-like Domain"/>
    <property type="match status" value="1"/>
</dbReference>
<dbReference type="PRINTS" id="PR00081">
    <property type="entry name" value="GDHRDH"/>
</dbReference>
<dbReference type="AlphaFoldDB" id="A0A8S4RHM9"/>
<reference evidence="4" key="1">
    <citation type="submission" date="2022-03" db="EMBL/GenBank/DDBJ databases">
        <authorList>
            <person name="Lindestad O."/>
        </authorList>
    </citation>
    <scope>NUCLEOTIDE SEQUENCE</scope>
</reference>
<evidence type="ECO:0000256" key="1">
    <source>
        <dbReference type="ARBA" id="ARBA00006484"/>
    </source>
</evidence>
<evidence type="ECO:0000256" key="2">
    <source>
        <dbReference type="ARBA" id="ARBA00023002"/>
    </source>
</evidence>
<evidence type="ECO:0000313" key="5">
    <source>
        <dbReference type="Proteomes" id="UP000838756"/>
    </source>
</evidence>
<dbReference type="EMBL" id="CAKXAJ010025165">
    <property type="protein sequence ID" value="CAH2235936.1"/>
    <property type="molecule type" value="Genomic_DNA"/>
</dbReference>
<protein>
    <submittedName>
        <fullName evidence="4">Jg24481 protein</fullName>
    </submittedName>
</protein>
<evidence type="ECO:0000313" key="4">
    <source>
        <dbReference type="EMBL" id="CAH2235936.1"/>
    </source>
</evidence>
<dbReference type="InterPro" id="IPR002347">
    <property type="entry name" value="SDR_fam"/>
</dbReference>
<dbReference type="PANTHER" id="PTHR43115">
    <property type="entry name" value="DEHYDROGENASE/REDUCTASE SDR FAMILY MEMBER 11"/>
    <property type="match status" value="1"/>
</dbReference>
<accession>A0A8S4RHM9</accession>
<comment type="similarity">
    <text evidence="1 3">Belongs to the short-chain dehydrogenases/reductases (SDR) family.</text>
</comment>
<dbReference type="InterPro" id="IPR036291">
    <property type="entry name" value="NAD(P)-bd_dom_sf"/>
</dbReference>
<keyword evidence="2" id="KW-0560">Oxidoreductase</keyword>
<keyword evidence="5" id="KW-1185">Reference proteome</keyword>
<comment type="caution">
    <text evidence="4">The sequence shown here is derived from an EMBL/GenBank/DDBJ whole genome shotgun (WGS) entry which is preliminary data.</text>
</comment>
<gene>
    <name evidence="4" type="primary">jg24481</name>
    <name evidence="4" type="ORF">PAEG_LOCUS13439</name>
</gene>
<dbReference type="GO" id="GO:0016616">
    <property type="term" value="F:oxidoreductase activity, acting on the CH-OH group of donors, NAD or NADP as acceptor"/>
    <property type="evidence" value="ECO:0007669"/>
    <property type="project" value="UniProtKB-ARBA"/>
</dbReference>
<evidence type="ECO:0000256" key="3">
    <source>
        <dbReference type="RuleBase" id="RU000363"/>
    </source>
</evidence>